<dbReference type="PANTHER" id="PTHR24220">
    <property type="entry name" value="IMPORT ATP-BINDING PROTEIN"/>
    <property type="match status" value="1"/>
</dbReference>
<dbReference type="Pfam" id="PF00005">
    <property type="entry name" value="ABC_tran"/>
    <property type="match status" value="1"/>
</dbReference>
<evidence type="ECO:0000256" key="1">
    <source>
        <dbReference type="ARBA" id="ARBA00022448"/>
    </source>
</evidence>
<dbReference type="SMART" id="SM00382">
    <property type="entry name" value="AAA"/>
    <property type="match status" value="1"/>
</dbReference>
<name>A0ABQ3WJX8_9ACTN</name>
<dbReference type="InterPro" id="IPR015854">
    <property type="entry name" value="ABC_transpr_LolD-like"/>
</dbReference>
<dbReference type="Gene3D" id="3.40.50.300">
    <property type="entry name" value="P-loop containing nucleotide triphosphate hydrolases"/>
    <property type="match status" value="1"/>
</dbReference>
<evidence type="ECO:0000313" key="5">
    <source>
        <dbReference type="EMBL" id="GID46551.1"/>
    </source>
</evidence>
<dbReference type="PANTHER" id="PTHR24220:SF685">
    <property type="entry name" value="ABC TRANSPORTER RELATED"/>
    <property type="match status" value="1"/>
</dbReference>
<accession>A0ABQ3WJX8</accession>
<keyword evidence="2" id="KW-0547">Nucleotide-binding</keyword>
<evidence type="ECO:0000256" key="2">
    <source>
        <dbReference type="ARBA" id="ARBA00022741"/>
    </source>
</evidence>
<dbReference type="CDD" id="cd03255">
    <property type="entry name" value="ABC_MJ0796_LolCDE_FtsE"/>
    <property type="match status" value="1"/>
</dbReference>
<feature type="domain" description="ABC transporter" evidence="4">
    <location>
        <begin position="14"/>
        <end position="251"/>
    </location>
</feature>
<dbReference type="PROSITE" id="PS50893">
    <property type="entry name" value="ABC_TRANSPORTER_2"/>
    <property type="match status" value="1"/>
</dbReference>
<dbReference type="InterPro" id="IPR027417">
    <property type="entry name" value="P-loop_NTPase"/>
</dbReference>
<evidence type="ECO:0000259" key="4">
    <source>
        <dbReference type="PROSITE" id="PS50893"/>
    </source>
</evidence>
<dbReference type="PROSITE" id="PS00211">
    <property type="entry name" value="ABC_TRANSPORTER_1"/>
    <property type="match status" value="1"/>
</dbReference>
<protein>
    <submittedName>
        <fullName evidence="5">ABC transporter ATP-binding protein</fullName>
    </submittedName>
</protein>
<dbReference type="InterPro" id="IPR017871">
    <property type="entry name" value="ABC_transporter-like_CS"/>
</dbReference>
<dbReference type="InterPro" id="IPR003439">
    <property type="entry name" value="ABC_transporter-like_ATP-bd"/>
</dbReference>
<dbReference type="SUPFAM" id="SSF52540">
    <property type="entry name" value="P-loop containing nucleoside triphosphate hydrolases"/>
    <property type="match status" value="1"/>
</dbReference>
<dbReference type="InterPro" id="IPR003593">
    <property type="entry name" value="AAA+_ATPase"/>
</dbReference>
<dbReference type="InterPro" id="IPR017911">
    <property type="entry name" value="MacB-like_ATP-bd"/>
</dbReference>
<dbReference type="EMBL" id="BOMF01000076">
    <property type="protein sequence ID" value="GID46551.1"/>
    <property type="molecule type" value="Genomic_DNA"/>
</dbReference>
<dbReference type="GO" id="GO:0005524">
    <property type="term" value="F:ATP binding"/>
    <property type="evidence" value="ECO:0007669"/>
    <property type="project" value="UniProtKB-KW"/>
</dbReference>
<comment type="caution">
    <text evidence="5">The sequence shown here is derived from an EMBL/GenBank/DDBJ whole genome shotgun (WGS) entry which is preliminary data.</text>
</comment>
<keyword evidence="1" id="KW-0813">Transport</keyword>
<gene>
    <name evidence="5" type="ORF">Aca07nite_38260</name>
</gene>
<organism evidence="5">
    <name type="scientific">Actinoplanes campanulatus</name>
    <dbReference type="NCBI Taxonomy" id="113559"/>
    <lineage>
        <taxon>Bacteria</taxon>
        <taxon>Bacillati</taxon>
        <taxon>Actinomycetota</taxon>
        <taxon>Actinomycetes</taxon>
        <taxon>Micromonosporales</taxon>
        <taxon>Micromonosporaceae</taxon>
        <taxon>Actinoplanes</taxon>
    </lineage>
</organism>
<evidence type="ECO:0000256" key="3">
    <source>
        <dbReference type="ARBA" id="ARBA00022840"/>
    </source>
</evidence>
<reference evidence="5" key="1">
    <citation type="submission" date="2021-01" db="EMBL/GenBank/DDBJ databases">
        <title>Whole genome shotgun sequence of Actinoplanes capillaceus NBRC 16408.</title>
        <authorList>
            <person name="Komaki H."/>
            <person name="Tamura T."/>
        </authorList>
    </citation>
    <scope>NUCLEOTIDE SEQUENCE [LARGE SCALE GENOMIC DNA]</scope>
    <source>
        <strain evidence="5">NBRC 16408</strain>
    </source>
</reference>
<proteinExistence type="predicted"/>
<sequence length="252" mass="26597">MNSSNHGDARPDPLRVVGLTKTYPGSGGQVAALAGVTTSFAAGTFTAVMGPSGSGKTTLLQCASGLDRPTAGTVHVDGREFPYRSESEATRFRRTRIGFVFQQYNLLPTLTALQNVMLPMRLAGRPVERRPCQALLEQVGLGRHVGRRPAELSGGQQQRVAIARALASRPSIVFADEPTGALDSVGAAAVLTLLRRSVDEHGQTIVMVTHDPVAAAFADRVVFLSDGQIVGTLPDPSAAAVSDRMMRLGGPR</sequence>
<keyword evidence="3 5" id="KW-0067">ATP-binding</keyword>
<dbReference type="RefSeq" id="WP_204296840.1">
    <property type="nucleotide sequence ID" value="NZ_BAAAGQ010000006.1"/>
</dbReference>